<dbReference type="NCBIfam" id="TIGR00750">
    <property type="entry name" value="lao"/>
    <property type="match status" value="1"/>
</dbReference>
<organism evidence="6 7">
    <name type="scientific">Candidatus Wallbacteria bacterium GWC2_49_35</name>
    <dbReference type="NCBI Taxonomy" id="1817813"/>
    <lineage>
        <taxon>Bacteria</taxon>
        <taxon>Candidatus Walliibacteriota</taxon>
    </lineage>
</organism>
<dbReference type="PANTHER" id="PTHR43087:SF1">
    <property type="entry name" value="LAO_AO TRANSPORT SYSTEM ATPASE"/>
    <property type="match status" value="1"/>
</dbReference>
<dbReference type="SUPFAM" id="SSF52540">
    <property type="entry name" value="P-loop containing nucleoside triphosphate hydrolases"/>
    <property type="match status" value="1"/>
</dbReference>
<dbReference type="STRING" id="1817813.A2008_14170"/>
<evidence type="ECO:0000313" key="7">
    <source>
        <dbReference type="Proteomes" id="UP000178735"/>
    </source>
</evidence>
<evidence type="ECO:0008006" key="8">
    <source>
        <dbReference type="Google" id="ProtNLM"/>
    </source>
</evidence>
<dbReference type="Gene3D" id="3.40.50.300">
    <property type="entry name" value="P-loop containing nucleotide triphosphate hydrolases"/>
    <property type="match status" value="1"/>
</dbReference>
<proteinExistence type="inferred from homology"/>
<dbReference type="InterPro" id="IPR005129">
    <property type="entry name" value="GTPase_ArgK"/>
</dbReference>
<evidence type="ECO:0000256" key="1">
    <source>
        <dbReference type="ARBA" id="ARBA00009625"/>
    </source>
</evidence>
<dbReference type="Pfam" id="PF03308">
    <property type="entry name" value="MeaB"/>
    <property type="match status" value="1"/>
</dbReference>
<evidence type="ECO:0000313" key="6">
    <source>
        <dbReference type="EMBL" id="OGM08481.1"/>
    </source>
</evidence>
<keyword evidence="3" id="KW-0378">Hydrolase</keyword>
<dbReference type="PANTHER" id="PTHR43087">
    <property type="entry name" value="LYSINE/ARGININE/ORNITHINE TRANSPORT SYSTEM KINASE"/>
    <property type="match status" value="1"/>
</dbReference>
<keyword evidence="5" id="KW-0143">Chaperone</keyword>
<comment type="similarity">
    <text evidence="1">Belongs to the SIMIBI class G3E GTPase family. ArgK/MeaB subfamily.</text>
</comment>
<keyword evidence="2" id="KW-0547">Nucleotide-binding</keyword>
<protein>
    <recommendedName>
        <fullName evidence="8">AAA+ ATPase domain-containing protein</fullName>
    </recommendedName>
</protein>
<evidence type="ECO:0000256" key="4">
    <source>
        <dbReference type="ARBA" id="ARBA00023134"/>
    </source>
</evidence>
<dbReference type="InterPro" id="IPR027417">
    <property type="entry name" value="P-loop_NTPase"/>
</dbReference>
<evidence type="ECO:0000256" key="5">
    <source>
        <dbReference type="ARBA" id="ARBA00023186"/>
    </source>
</evidence>
<dbReference type="EMBL" id="MGFH01000011">
    <property type="protein sequence ID" value="OGM08481.1"/>
    <property type="molecule type" value="Genomic_DNA"/>
</dbReference>
<gene>
    <name evidence="6" type="ORF">A2008_14170</name>
</gene>
<dbReference type="GO" id="GO:0003924">
    <property type="term" value="F:GTPase activity"/>
    <property type="evidence" value="ECO:0007669"/>
    <property type="project" value="InterPro"/>
</dbReference>
<sequence length="345" mass="38443">MMDIFTEFTNKNQRALARLITLVENFDREGFEILTRLERHYERLAGVSGNGTAGKKQLVLGITGPPGSGKSSIVDRLARKILGSHGGLTVGIVAFDPSSPFTGGAILGDRVRMSNFTSPDLFFRSMGTRGSLGGMSKAISYVLRIYELYGFDYIIVETVGVGQLEIDVVKMTDTTIIAEVPGLGDEIQAIKAGLFEIGDIFVINKTDRPGVDKIYCEINYMLALRRDKLMEAGEKDPWPVPIVKTSCVSGEGIDELLERIIEHRDHIYERNMISRNRKLRLREQYLSFARDFLEENLMGELGRDEDFQKLVEAGAINIFSDGPEPGFKKVMQKMSAMLADKINAM</sequence>
<reference evidence="6 7" key="1">
    <citation type="journal article" date="2016" name="Nat. Commun.">
        <title>Thousands of microbial genomes shed light on interconnected biogeochemical processes in an aquifer system.</title>
        <authorList>
            <person name="Anantharaman K."/>
            <person name="Brown C.T."/>
            <person name="Hug L.A."/>
            <person name="Sharon I."/>
            <person name="Castelle C.J."/>
            <person name="Probst A.J."/>
            <person name="Thomas B.C."/>
            <person name="Singh A."/>
            <person name="Wilkins M.J."/>
            <person name="Karaoz U."/>
            <person name="Brodie E.L."/>
            <person name="Williams K.H."/>
            <person name="Hubbard S.S."/>
            <person name="Banfield J.F."/>
        </authorList>
    </citation>
    <scope>NUCLEOTIDE SEQUENCE [LARGE SCALE GENOMIC DNA]</scope>
</reference>
<dbReference type="CDD" id="cd03114">
    <property type="entry name" value="MMAA-like"/>
    <property type="match status" value="1"/>
</dbReference>
<dbReference type="Proteomes" id="UP000178735">
    <property type="component" value="Unassembled WGS sequence"/>
</dbReference>
<comment type="caution">
    <text evidence="6">The sequence shown here is derived from an EMBL/GenBank/DDBJ whole genome shotgun (WGS) entry which is preliminary data.</text>
</comment>
<accession>A0A1F7X0I6</accession>
<dbReference type="InterPro" id="IPR052040">
    <property type="entry name" value="GTPase/Isobutyryl-CoA_mutase"/>
</dbReference>
<dbReference type="GO" id="GO:0005525">
    <property type="term" value="F:GTP binding"/>
    <property type="evidence" value="ECO:0007669"/>
    <property type="project" value="UniProtKB-KW"/>
</dbReference>
<dbReference type="AlphaFoldDB" id="A0A1F7X0I6"/>
<evidence type="ECO:0000256" key="2">
    <source>
        <dbReference type="ARBA" id="ARBA00022741"/>
    </source>
</evidence>
<evidence type="ECO:0000256" key="3">
    <source>
        <dbReference type="ARBA" id="ARBA00022801"/>
    </source>
</evidence>
<name>A0A1F7X0I6_9BACT</name>
<keyword evidence="4" id="KW-0342">GTP-binding</keyword>